<dbReference type="InterPro" id="IPR040256">
    <property type="entry name" value="At4g02000-like"/>
</dbReference>
<evidence type="ECO:0000313" key="1">
    <source>
        <dbReference type="EMBL" id="KAK6791350.1"/>
    </source>
</evidence>
<name>A0AAN8YG04_SOLBU</name>
<evidence type="ECO:0000313" key="2">
    <source>
        <dbReference type="Proteomes" id="UP001371456"/>
    </source>
</evidence>
<dbReference type="PANTHER" id="PTHR31286">
    <property type="entry name" value="GLYCINE-RICH CELL WALL STRUCTURAL PROTEIN 1.8-LIKE"/>
    <property type="match status" value="1"/>
</dbReference>
<dbReference type="AlphaFoldDB" id="A0AAN8YG04"/>
<dbReference type="EMBL" id="JBANQN010000004">
    <property type="protein sequence ID" value="KAK6791350.1"/>
    <property type="molecule type" value="Genomic_DNA"/>
</dbReference>
<dbReference type="Proteomes" id="UP001371456">
    <property type="component" value="Unassembled WGS sequence"/>
</dbReference>
<reference evidence="1 2" key="1">
    <citation type="submission" date="2024-02" db="EMBL/GenBank/DDBJ databases">
        <title>de novo genome assembly of Solanum bulbocastanum strain 11H21.</title>
        <authorList>
            <person name="Hosaka A.J."/>
        </authorList>
    </citation>
    <scope>NUCLEOTIDE SEQUENCE [LARGE SCALE GENOMIC DNA]</scope>
    <source>
        <tissue evidence="1">Young leaves</tissue>
    </source>
</reference>
<dbReference type="PANTHER" id="PTHR31286:SF79">
    <property type="entry name" value="N-6 ADENINE-SPECIFIC DNA METHYLASE"/>
    <property type="match status" value="1"/>
</dbReference>
<keyword evidence="2" id="KW-1185">Reference proteome</keyword>
<proteinExistence type="predicted"/>
<gene>
    <name evidence="1" type="ORF">RDI58_010431</name>
</gene>
<evidence type="ECO:0008006" key="3">
    <source>
        <dbReference type="Google" id="ProtNLM"/>
    </source>
</evidence>
<sequence length="92" mass="10428">MEDYTNILSKPSYYIIAKDGFAYQMRPFIYDANFQASEETTKAMTWISFPNLLPTFFVKEVLFSLASMVGKHLQLDLATINKTCLSCAGVKV</sequence>
<comment type="caution">
    <text evidence="1">The sequence shown here is derived from an EMBL/GenBank/DDBJ whole genome shotgun (WGS) entry which is preliminary data.</text>
</comment>
<organism evidence="1 2">
    <name type="scientific">Solanum bulbocastanum</name>
    <name type="common">Wild potato</name>
    <dbReference type="NCBI Taxonomy" id="147425"/>
    <lineage>
        <taxon>Eukaryota</taxon>
        <taxon>Viridiplantae</taxon>
        <taxon>Streptophyta</taxon>
        <taxon>Embryophyta</taxon>
        <taxon>Tracheophyta</taxon>
        <taxon>Spermatophyta</taxon>
        <taxon>Magnoliopsida</taxon>
        <taxon>eudicotyledons</taxon>
        <taxon>Gunneridae</taxon>
        <taxon>Pentapetalae</taxon>
        <taxon>asterids</taxon>
        <taxon>lamiids</taxon>
        <taxon>Solanales</taxon>
        <taxon>Solanaceae</taxon>
        <taxon>Solanoideae</taxon>
        <taxon>Solaneae</taxon>
        <taxon>Solanum</taxon>
    </lineage>
</organism>
<accession>A0AAN8YG04</accession>
<protein>
    <recommendedName>
        <fullName evidence="3">DUF4283 domain-containing protein</fullName>
    </recommendedName>
</protein>